<sequence>MLAYIASSLLLAAAAGTSGIPDPEFISEQFDYTPDAWRLITDKDLRFYLMFTSKGGVPSSYRCLRTYRTEDVPGKKWERRLMYHAYPGGTTVRVLHSILGIKKTSRACVYENTITATNGQG</sequence>
<name>A0A1E1X082_9ACAR</name>
<proteinExistence type="evidence at transcript level"/>
<accession>A0A1E1X082</accession>
<feature type="signal peptide" evidence="1">
    <location>
        <begin position="1"/>
        <end position="19"/>
    </location>
</feature>
<reference evidence="2" key="1">
    <citation type="journal article" date="2017" name="Front. Cell. Infect. Microbiol.">
        <title>The Distinct Transcriptional Response of the Midgut of Amblyomma sculptum and Amblyomma aureolatum Ticks to Rickettsia rickettsii Correlates to Their Differences in Susceptibility to Infection.</title>
        <authorList>
            <person name="Martins L.A."/>
            <person name="Galletti M.F.B.M."/>
            <person name="Ribeiro J.M."/>
            <person name="Fujita A."/>
            <person name="Costa F.B."/>
            <person name="Labruna M.B."/>
            <person name="Daffre S."/>
            <person name="Fogaca A.C."/>
        </authorList>
    </citation>
    <scope>NUCLEOTIDE SEQUENCE</scope>
</reference>
<dbReference type="EMBL" id="GFAC01006508">
    <property type="protein sequence ID" value="JAT92680.1"/>
    <property type="molecule type" value="mRNA"/>
</dbReference>
<feature type="non-terminal residue" evidence="2">
    <location>
        <position position="121"/>
    </location>
</feature>
<evidence type="ECO:0000313" key="2">
    <source>
        <dbReference type="EMBL" id="JAT92680.1"/>
    </source>
</evidence>
<organism evidence="2">
    <name type="scientific">Amblyomma aureolatum</name>
    <dbReference type="NCBI Taxonomy" id="187763"/>
    <lineage>
        <taxon>Eukaryota</taxon>
        <taxon>Metazoa</taxon>
        <taxon>Ecdysozoa</taxon>
        <taxon>Arthropoda</taxon>
        <taxon>Chelicerata</taxon>
        <taxon>Arachnida</taxon>
        <taxon>Acari</taxon>
        <taxon>Parasitiformes</taxon>
        <taxon>Ixodida</taxon>
        <taxon>Ixodoidea</taxon>
        <taxon>Ixodidae</taxon>
        <taxon>Amblyomminae</taxon>
        <taxon>Amblyomma</taxon>
    </lineage>
</organism>
<dbReference type="AlphaFoldDB" id="A0A1E1X082"/>
<protein>
    <submittedName>
        <fullName evidence="2">Putative secreted protein</fullName>
    </submittedName>
</protein>
<evidence type="ECO:0000256" key="1">
    <source>
        <dbReference type="SAM" id="SignalP"/>
    </source>
</evidence>
<feature type="chain" id="PRO_5009115799" evidence="1">
    <location>
        <begin position="20"/>
        <end position="121"/>
    </location>
</feature>
<keyword evidence="1" id="KW-0732">Signal</keyword>